<organism evidence="1 2">
    <name type="scientific">Capnocytophaga endodontalis</name>
    <dbReference type="NCBI Taxonomy" id="2708117"/>
    <lineage>
        <taxon>Bacteria</taxon>
        <taxon>Pseudomonadati</taxon>
        <taxon>Bacteroidota</taxon>
        <taxon>Flavobacteriia</taxon>
        <taxon>Flavobacteriales</taxon>
        <taxon>Flavobacteriaceae</taxon>
        <taxon>Capnocytophaga</taxon>
    </lineage>
</organism>
<dbReference type="AlphaFoldDB" id="A0A1Z4BNQ7"/>
<dbReference type="EMBL" id="CP022022">
    <property type="protein sequence ID" value="ASF42907.1"/>
    <property type="molecule type" value="Genomic_DNA"/>
</dbReference>
<protein>
    <recommendedName>
        <fullName evidence="3">DUF4303 domain-containing protein</fullName>
    </recommendedName>
</protein>
<evidence type="ECO:0000313" key="2">
    <source>
        <dbReference type="Proteomes" id="UP000197007"/>
    </source>
</evidence>
<dbReference type="Proteomes" id="UP000197007">
    <property type="component" value="Chromosome"/>
</dbReference>
<dbReference type="RefSeq" id="WP_009411967.1">
    <property type="nucleotide sequence ID" value="NZ_CP022022.1"/>
</dbReference>
<accession>A0A1Z4BNQ7</accession>
<evidence type="ECO:0000313" key="1">
    <source>
        <dbReference type="EMBL" id="ASF42907.1"/>
    </source>
</evidence>
<proteinExistence type="predicted"/>
<sequence length="202" mass="24140">MEKERKKFTEKSYEKLKNAIQEIVNEEDKKDVYALSFCYTCDDDDLRFPKITLSYNTLSNVKEESYNAASKEEAKWNFDYWLQTEMETIGGKKDKLLKQWFAKTPHFYTDEENDRAIEEDEDLYDKLLKKGDRFCKEFIKEVIALAKQLLDEGEIEKIFGRNIPIIIHQQDFEETPILWTKKANPAKLIKEFLEYWDGDDEE</sequence>
<keyword evidence="2" id="KW-1185">Reference proteome</keyword>
<name>A0A1Z4BNQ7_9FLAO</name>
<dbReference type="KEGG" id="capn:CBG49_07365"/>
<gene>
    <name evidence="1" type="ORF">CBG49_07365</name>
</gene>
<reference evidence="2" key="1">
    <citation type="submission" date="2017-06" db="EMBL/GenBank/DDBJ databases">
        <title>Complete genome sequence of Capnocytophaga sp. KCOM 1579 (=ChDC OS43) isolated from a human refractory periapical abscess lesion.</title>
        <authorList>
            <person name="Kook J.-K."/>
            <person name="Park S.-N."/>
            <person name="Lim Y.K."/>
            <person name="Roh H."/>
        </authorList>
    </citation>
    <scope>NUCLEOTIDE SEQUENCE [LARGE SCALE GENOMIC DNA]</scope>
    <source>
        <strain evidence="2">ChDC OS43</strain>
    </source>
</reference>
<evidence type="ECO:0008006" key="3">
    <source>
        <dbReference type="Google" id="ProtNLM"/>
    </source>
</evidence>